<evidence type="ECO:0000313" key="1">
    <source>
        <dbReference type="EMBL" id="PWH85160.1"/>
    </source>
</evidence>
<name>A0A2U2XBN1_9FLAO</name>
<dbReference type="OrthoDB" id="9850290at2"/>
<reference evidence="1 2" key="2">
    <citation type="submission" date="2018-05" db="EMBL/GenBank/DDBJ databases">
        <authorList>
            <person name="Lanie J.A."/>
            <person name="Ng W.-L."/>
            <person name="Kazmierczak K.M."/>
            <person name="Andrzejewski T.M."/>
            <person name="Davidsen T.M."/>
            <person name="Wayne K.J."/>
            <person name="Tettelin H."/>
            <person name="Glass J.I."/>
            <person name="Rusch D."/>
            <person name="Podicherti R."/>
            <person name="Tsui H.-C.T."/>
            <person name="Winkler M.E."/>
        </authorList>
    </citation>
    <scope>NUCLEOTIDE SEQUENCE [LARGE SCALE GENOMIC DNA]</scope>
    <source>
        <strain evidence="1 2">C305</strain>
    </source>
</reference>
<dbReference type="RefSeq" id="WP_146194195.1">
    <property type="nucleotide sequence ID" value="NZ_QFRJ01000008.1"/>
</dbReference>
<protein>
    <submittedName>
        <fullName evidence="1">Uncharacterized protein</fullName>
    </submittedName>
</protein>
<evidence type="ECO:0000313" key="2">
    <source>
        <dbReference type="Proteomes" id="UP000245370"/>
    </source>
</evidence>
<proteinExistence type="predicted"/>
<organism evidence="1 2">
    <name type="scientific">Brumimicrobium oceani</name>
    <dbReference type="NCBI Taxonomy" id="2100725"/>
    <lineage>
        <taxon>Bacteria</taxon>
        <taxon>Pseudomonadati</taxon>
        <taxon>Bacteroidota</taxon>
        <taxon>Flavobacteriia</taxon>
        <taxon>Flavobacteriales</taxon>
        <taxon>Crocinitomicaceae</taxon>
        <taxon>Brumimicrobium</taxon>
    </lineage>
</organism>
<dbReference type="Proteomes" id="UP000245370">
    <property type="component" value="Unassembled WGS sequence"/>
</dbReference>
<dbReference type="AlphaFoldDB" id="A0A2U2XBN1"/>
<gene>
    <name evidence="1" type="ORF">DIT68_11020</name>
</gene>
<accession>A0A2U2XBN1</accession>
<dbReference type="EMBL" id="QFRJ01000008">
    <property type="protein sequence ID" value="PWH85160.1"/>
    <property type="molecule type" value="Genomic_DNA"/>
</dbReference>
<sequence>MVNQLFTFLFVLTTITSIAQDSLKLQTVDQFGEAVFLSFQSSDLEMFESLLMTDSKFEFILKKIDASDSLKQIFRAQSKGAVLHLSSHSKENFNDILSSADKINFDWGKAQIDEIIEESKVKNGIEQSDITIRIKSGGDSYEMFLRACLKSDTWCVANKVRLLKL</sequence>
<comment type="caution">
    <text evidence="1">The sequence shown here is derived from an EMBL/GenBank/DDBJ whole genome shotgun (WGS) entry which is preliminary data.</text>
</comment>
<reference evidence="1 2" key="1">
    <citation type="submission" date="2018-05" db="EMBL/GenBank/DDBJ databases">
        <title>Brumimicrobium oceani sp. nov., isolated from coastal sediment.</title>
        <authorList>
            <person name="Kou Y."/>
        </authorList>
    </citation>
    <scope>NUCLEOTIDE SEQUENCE [LARGE SCALE GENOMIC DNA]</scope>
    <source>
        <strain evidence="1 2">C305</strain>
    </source>
</reference>
<keyword evidence="2" id="KW-1185">Reference proteome</keyword>